<dbReference type="Gene3D" id="3.40.630.30">
    <property type="match status" value="1"/>
</dbReference>
<dbReference type="CDD" id="cd04301">
    <property type="entry name" value="NAT_SF"/>
    <property type="match status" value="1"/>
</dbReference>
<keyword evidence="1" id="KW-0808">Transferase</keyword>
<sequence length="327" mass="38270">MIEVKCYSKEFEKAHIQFAEKYWTKKRRLTPEYIYWKFRGNSSQELKSFLLAFNGDVVVGQFGLVPCEVNVEGEIYEGQWACDLMVDTDYRGKGVAEKLYDFAHENKLITLGSDASPAAEKSMIRKGYQSLNGPRKFVYPFKIGEVFKLKGINNSFLNKIPNPFTGLLYLVKKDEFEAISSEDYYTLNSLTVKEEVSCNHNLEFFNWRFSKYKEYYVGINCYKKDDSNFFSGYYVNGIYFLTDFKVSSNINFLKIISFIHAEYSSSNIQRVKFVSNNQKINSIIPFLGFIRFRTITKIILFTKSISLKEKVKDKMFYYTLHDSDENI</sequence>
<organism evidence="1 2">
    <name type="scientific">Flavobacterium jumunjinense</name>
    <dbReference type="NCBI Taxonomy" id="998845"/>
    <lineage>
        <taxon>Bacteria</taxon>
        <taxon>Pseudomonadati</taxon>
        <taxon>Bacteroidota</taxon>
        <taxon>Flavobacteriia</taxon>
        <taxon>Flavobacteriales</taxon>
        <taxon>Flavobacteriaceae</taxon>
        <taxon>Flavobacterium</taxon>
    </lineage>
</organism>
<dbReference type="Pfam" id="PF13527">
    <property type="entry name" value="Acetyltransf_9"/>
    <property type="match status" value="1"/>
</dbReference>
<dbReference type="GO" id="GO:0016746">
    <property type="term" value="F:acyltransferase activity"/>
    <property type="evidence" value="ECO:0007669"/>
    <property type="project" value="UniProtKB-KW"/>
</dbReference>
<dbReference type="EMBL" id="JBHMEY010000006">
    <property type="protein sequence ID" value="MFB9095388.1"/>
    <property type="molecule type" value="Genomic_DNA"/>
</dbReference>
<keyword evidence="1" id="KW-0012">Acyltransferase</keyword>
<dbReference type="RefSeq" id="WP_236456954.1">
    <property type="nucleotide sequence ID" value="NZ_CBCSGE010000010.1"/>
</dbReference>
<dbReference type="SUPFAM" id="SSF55729">
    <property type="entry name" value="Acyl-CoA N-acyltransferases (Nat)"/>
    <property type="match status" value="1"/>
</dbReference>
<name>A0ABV5GJ90_9FLAO</name>
<protein>
    <submittedName>
        <fullName evidence="1">GNAT family N-acetyltransferase</fullName>
        <ecNumber evidence="1">2.3.1.-</ecNumber>
    </submittedName>
</protein>
<evidence type="ECO:0000313" key="1">
    <source>
        <dbReference type="EMBL" id="MFB9095388.1"/>
    </source>
</evidence>
<accession>A0ABV5GJ90</accession>
<dbReference type="EC" id="2.3.1.-" evidence="1"/>
<keyword evidence="2" id="KW-1185">Reference proteome</keyword>
<dbReference type="InterPro" id="IPR016181">
    <property type="entry name" value="Acyl_CoA_acyltransferase"/>
</dbReference>
<evidence type="ECO:0000313" key="2">
    <source>
        <dbReference type="Proteomes" id="UP001589607"/>
    </source>
</evidence>
<dbReference type="Proteomes" id="UP001589607">
    <property type="component" value="Unassembled WGS sequence"/>
</dbReference>
<gene>
    <name evidence="1" type="ORF">ACFFVF_02580</name>
</gene>
<comment type="caution">
    <text evidence="1">The sequence shown here is derived from an EMBL/GenBank/DDBJ whole genome shotgun (WGS) entry which is preliminary data.</text>
</comment>
<proteinExistence type="predicted"/>
<reference evidence="1 2" key="1">
    <citation type="submission" date="2024-09" db="EMBL/GenBank/DDBJ databases">
        <authorList>
            <person name="Sun Q."/>
            <person name="Mori K."/>
        </authorList>
    </citation>
    <scope>NUCLEOTIDE SEQUENCE [LARGE SCALE GENOMIC DNA]</scope>
    <source>
        <strain evidence="1 2">CECT 7955</strain>
    </source>
</reference>